<dbReference type="EMBL" id="JAGPYW010000016">
    <property type="protein sequence ID" value="MCQ4615062.1"/>
    <property type="molecule type" value="Genomic_DNA"/>
</dbReference>
<evidence type="ECO:0000313" key="2">
    <source>
        <dbReference type="Proteomes" id="UP001205080"/>
    </source>
</evidence>
<dbReference type="Pfam" id="PF07751">
    <property type="entry name" value="Abi_2"/>
    <property type="match status" value="1"/>
</dbReference>
<dbReference type="Proteomes" id="UP001205080">
    <property type="component" value="Unassembled WGS sequence"/>
</dbReference>
<dbReference type="AlphaFoldDB" id="A0ABD4TT87"/>
<gene>
    <name evidence="1" type="ORF">KBX22_10040</name>
</gene>
<name>A0ABD4TT87_9CORY</name>
<reference evidence="1 2" key="1">
    <citation type="submission" date="2021-04" db="EMBL/GenBank/DDBJ databases">
        <title>Corynebacterium genitalium sp. nov. and Corynebacterium genitalium sp. nov., two new species of the genus Corynebacterium.</title>
        <authorList>
            <person name="Jaen-Luchoro D."/>
            <person name="Pinyeiro-Iglesias B."/>
            <person name="Al-Shaer S."/>
            <person name="Karlsson R."/>
            <person name="Gonzales-Siles L."/>
            <person name="Cardew S."/>
            <person name="Jensie-Markopolous S."/>
            <person name="Ohlen M."/>
            <person name="Inganas E."/>
            <person name="Moore E.R.B."/>
        </authorList>
    </citation>
    <scope>NUCLEOTIDE SEQUENCE [LARGE SCALE GENOMIC DNA]</scope>
    <source>
        <strain evidence="1 2">CCUG 55013</strain>
    </source>
</reference>
<comment type="caution">
    <text evidence="1">The sequence shown here is derived from an EMBL/GenBank/DDBJ whole genome shotgun (WGS) entry which is preliminary data.</text>
</comment>
<dbReference type="InterPro" id="IPR011664">
    <property type="entry name" value="Abi_system_AbiD/AbiF-like"/>
</dbReference>
<accession>A0ABD4TT87</accession>
<evidence type="ECO:0000313" key="1">
    <source>
        <dbReference type="EMBL" id="MCQ4615062.1"/>
    </source>
</evidence>
<protein>
    <submittedName>
        <fullName evidence="1">Abi family protein</fullName>
    </submittedName>
</protein>
<proteinExistence type="predicted"/>
<sequence length="203" mass="23910">MRYFQTDLASGDTTFKPGTHWDEIADIYYLDSTLRTYLLRGIQTAEVAIRSAFSLSECSLHSSYEQYLQTNAYRPPKNNRALATELLIASELERSREPFIQKYRDDTSWREAESKRTSRWYLRRQFSYGSDHRARLLPGADKATIRVPRWILETRRRLPGLPPRHHAPPPFLECCVLPPTRCVRVRRSRRRKVQLGSRSHHVH</sequence>
<organism evidence="1 2">
    <name type="scientific">Corynebacterium pseudogenitalium</name>
    <dbReference type="NCBI Taxonomy" id="38303"/>
    <lineage>
        <taxon>Bacteria</taxon>
        <taxon>Bacillati</taxon>
        <taxon>Actinomycetota</taxon>
        <taxon>Actinomycetes</taxon>
        <taxon>Mycobacteriales</taxon>
        <taxon>Corynebacteriaceae</taxon>
        <taxon>Corynebacterium</taxon>
    </lineage>
</organism>